<sequence length="31" mass="3642">MSLHVVDTSCSLHSDQTKIPIRWEAETKWDK</sequence>
<proteinExistence type="predicted"/>
<name>A0A6J6ZFP3_9ZZZZ</name>
<organism evidence="1">
    <name type="scientific">freshwater metagenome</name>
    <dbReference type="NCBI Taxonomy" id="449393"/>
    <lineage>
        <taxon>unclassified sequences</taxon>
        <taxon>metagenomes</taxon>
        <taxon>ecological metagenomes</taxon>
    </lineage>
</organism>
<protein>
    <submittedName>
        <fullName evidence="1">Unannotated protein</fullName>
    </submittedName>
</protein>
<evidence type="ECO:0000313" key="1">
    <source>
        <dbReference type="EMBL" id="CAB4820570.1"/>
    </source>
</evidence>
<gene>
    <name evidence="1" type="ORF">UFOPK3204_00130</name>
</gene>
<accession>A0A6J6ZFP3</accession>
<reference evidence="1" key="1">
    <citation type="submission" date="2020-05" db="EMBL/GenBank/DDBJ databases">
        <authorList>
            <person name="Chiriac C."/>
            <person name="Salcher M."/>
            <person name="Ghai R."/>
            <person name="Kavagutti S V."/>
        </authorList>
    </citation>
    <scope>NUCLEOTIDE SEQUENCE</scope>
</reference>
<dbReference type="AlphaFoldDB" id="A0A6J6ZFP3"/>
<dbReference type="EMBL" id="CAFABK010000003">
    <property type="protein sequence ID" value="CAB4820570.1"/>
    <property type="molecule type" value="Genomic_DNA"/>
</dbReference>